<dbReference type="EMBL" id="CP069127">
    <property type="protein sequence ID" value="QRG68584.1"/>
    <property type="molecule type" value="Genomic_DNA"/>
</dbReference>
<keyword evidence="1" id="KW-0812">Transmembrane</keyword>
<organism evidence="2 3">
    <name type="scientific">Brevibacillus choshinensis</name>
    <dbReference type="NCBI Taxonomy" id="54911"/>
    <lineage>
        <taxon>Bacteria</taxon>
        <taxon>Bacillati</taxon>
        <taxon>Bacillota</taxon>
        <taxon>Bacilli</taxon>
        <taxon>Bacillales</taxon>
        <taxon>Paenibacillaceae</taxon>
        <taxon>Brevibacillus</taxon>
    </lineage>
</organism>
<protein>
    <submittedName>
        <fullName evidence="2">Uncharacterized protein</fullName>
    </submittedName>
</protein>
<evidence type="ECO:0000313" key="3">
    <source>
        <dbReference type="Proteomes" id="UP000596248"/>
    </source>
</evidence>
<evidence type="ECO:0000313" key="2">
    <source>
        <dbReference type="EMBL" id="QRG68584.1"/>
    </source>
</evidence>
<feature type="transmembrane region" description="Helical" evidence="1">
    <location>
        <begin position="6"/>
        <end position="25"/>
    </location>
</feature>
<name>A0ABX7FQR0_BRECH</name>
<accession>A0ABX7FQR0</accession>
<keyword evidence="1" id="KW-0472">Membrane</keyword>
<gene>
    <name evidence="2" type="ORF">JNE38_05370</name>
</gene>
<proteinExistence type="predicted"/>
<reference evidence="2 3" key="1">
    <citation type="submission" date="2021-01" db="EMBL/GenBank/DDBJ databases">
        <title>Identification of strong promoters based on the transcriptome of Brevibacillus choshinensis.</title>
        <authorList>
            <person name="Yao D."/>
            <person name="Zhang K."/>
            <person name="Wu J."/>
        </authorList>
    </citation>
    <scope>NUCLEOTIDE SEQUENCE [LARGE SCALE GENOMIC DNA]</scope>
    <source>
        <strain evidence="2 3">HPD31-SP3</strain>
    </source>
</reference>
<keyword evidence="3" id="KW-1185">Reference proteome</keyword>
<dbReference type="Proteomes" id="UP000596248">
    <property type="component" value="Chromosome"/>
</dbReference>
<dbReference type="RefSeq" id="WP_203355583.1">
    <property type="nucleotide sequence ID" value="NZ_CP069127.1"/>
</dbReference>
<keyword evidence="1" id="KW-1133">Transmembrane helix</keyword>
<evidence type="ECO:0000256" key="1">
    <source>
        <dbReference type="SAM" id="Phobius"/>
    </source>
</evidence>
<sequence>MGILIGIGIYAFAAFIAYLVIKTAVKHGIDESNRAYEIQKLQKEILEELKKQNT</sequence>